<dbReference type="SUPFAM" id="SSF52540">
    <property type="entry name" value="P-loop containing nucleoside triphosphate hydrolases"/>
    <property type="match status" value="1"/>
</dbReference>
<evidence type="ECO:0000256" key="3">
    <source>
        <dbReference type="ARBA" id="ARBA00022806"/>
    </source>
</evidence>
<dbReference type="PROSITE" id="PS51194">
    <property type="entry name" value="HELICASE_CTER"/>
    <property type="match status" value="1"/>
</dbReference>
<dbReference type="PROSITE" id="PS51192">
    <property type="entry name" value="HELICASE_ATP_BIND_1"/>
    <property type="match status" value="1"/>
</dbReference>
<evidence type="ECO:0000256" key="4">
    <source>
        <dbReference type="ARBA" id="ARBA00022840"/>
    </source>
</evidence>
<sequence>MLAKPPLYLPRRLPHHFRVSHGSQLPRLDDASKWAAKPRFSIRCGYIRKPIGTPGAYQLIDDETGEKVIVWGGVENDDAPIPSKQVLTWKPDSEHRKGIRGGKVSLAAIDADADQVSPSTATLTSSFGRLRIPRIKAITRKSSQIKQEKDDRRRGSISEDILSDDTDSSDSEIGFTGRRANMSSVGYSSERFQGKGTWKEETLTENNGYDFRQFDSLQPTEQDSDAIKPKASVPRGTSSLRGWSASASKQSAMADDRDLFKKEKRREYQGGFFSRKLFKELGCNDDMIKSLMAQNILRPSHIQALAYVPVLEGKSCIVADQSGSGKTLSYLAPVIQRMRQEELQGLSKSAPRHPRAVILVPTAELASQVLNNCRSISKFGVPFRSMVATGGFRQKTQLDGLQQDLDVLIATPGRFMFLLNEGFLELSNLKCAVLDEVDILFGDEEFEQVLQSLLHSAPVTTQYLFVTATLPVDIYNKLVGVFPDCEVIMGPSMHRTSSRLEEILVDCSGGDSDEKTPETAFMNKKSALLQLMEENPVPKTIVFCNKIETCRRVENVLKRLDRKETRLRVLPFHAALAQEVRLANLKEFVNSQSNDSLFLICTDRASRGIDFANVDHVVLFDFPRDPSEYVRRVGRTARGAGGRGKAFVFVVGKQVSLARRIIDRNQKGHPLHDVPTAYELTTPE</sequence>
<dbReference type="Pfam" id="PF00270">
    <property type="entry name" value="DEAD"/>
    <property type="match status" value="1"/>
</dbReference>
<dbReference type="InterPro" id="IPR044742">
    <property type="entry name" value="DEAD/DEAH_RhlB"/>
</dbReference>
<feature type="region of interest" description="Disordered" evidence="5">
    <location>
        <begin position="141"/>
        <end position="177"/>
    </location>
</feature>
<name>A0AAV7FGP0_ARIFI</name>
<feature type="region of interest" description="Disordered" evidence="5">
    <location>
        <begin position="218"/>
        <end position="247"/>
    </location>
</feature>
<dbReference type="CDD" id="cd00268">
    <property type="entry name" value="DEADc"/>
    <property type="match status" value="1"/>
</dbReference>
<feature type="domain" description="Helicase ATP-binding" evidence="6">
    <location>
        <begin position="307"/>
        <end position="488"/>
    </location>
</feature>
<dbReference type="GO" id="GO:0016787">
    <property type="term" value="F:hydrolase activity"/>
    <property type="evidence" value="ECO:0007669"/>
    <property type="project" value="UniProtKB-KW"/>
</dbReference>
<dbReference type="GO" id="GO:0003676">
    <property type="term" value="F:nucleic acid binding"/>
    <property type="evidence" value="ECO:0007669"/>
    <property type="project" value="InterPro"/>
</dbReference>
<feature type="compositionally biased region" description="Polar residues" evidence="5">
    <location>
        <begin position="235"/>
        <end position="247"/>
    </location>
</feature>
<evidence type="ECO:0000256" key="2">
    <source>
        <dbReference type="ARBA" id="ARBA00022801"/>
    </source>
</evidence>
<proteinExistence type="predicted"/>
<feature type="compositionally biased region" description="Acidic residues" evidence="5">
    <location>
        <begin position="161"/>
        <end position="170"/>
    </location>
</feature>
<organism evidence="8 9">
    <name type="scientific">Aristolochia fimbriata</name>
    <name type="common">White veined hardy Dutchman's pipe vine</name>
    <dbReference type="NCBI Taxonomy" id="158543"/>
    <lineage>
        <taxon>Eukaryota</taxon>
        <taxon>Viridiplantae</taxon>
        <taxon>Streptophyta</taxon>
        <taxon>Embryophyta</taxon>
        <taxon>Tracheophyta</taxon>
        <taxon>Spermatophyta</taxon>
        <taxon>Magnoliopsida</taxon>
        <taxon>Magnoliidae</taxon>
        <taxon>Piperales</taxon>
        <taxon>Aristolochiaceae</taxon>
        <taxon>Aristolochia</taxon>
    </lineage>
</organism>
<keyword evidence="3" id="KW-0347">Helicase</keyword>
<evidence type="ECO:0008006" key="10">
    <source>
        <dbReference type="Google" id="ProtNLM"/>
    </source>
</evidence>
<gene>
    <name evidence="8" type="ORF">H6P81_004534</name>
</gene>
<keyword evidence="9" id="KW-1185">Reference proteome</keyword>
<comment type="caution">
    <text evidence="8">The sequence shown here is derived from an EMBL/GenBank/DDBJ whole genome shotgun (WGS) entry which is preliminary data.</text>
</comment>
<accession>A0AAV7FGP0</accession>
<dbReference type="GO" id="GO:0005524">
    <property type="term" value="F:ATP binding"/>
    <property type="evidence" value="ECO:0007669"/>
    <property type="project" value="UniProtKB-KW"/>
</dbReference>
<dbReference type="Pfam" id="PF00271">
    <property type="entry name" value="Helicase_C"/>
    <property type="match status" value="1"/>
</dbReference>
<evidence type="ECO:0000259" key="7">
    <source>
        <dbReference type="PROSITE" id="PS51194"/>
    </source>
</evidence>
<keyword evidence="1" id="KW-0547">Nucleotide-binding</keyword>
<evidence type="ECO:0000256" key="5">
    <source>
        <dbReference type="SAM" id="MobiDB-lite"/>
    </source>
</evidence>
<dbReference type="InterPro" id="IPR001650">
    <property type="entry name" value="Helicase_C-like"/>
</dbReference>
<dbReference type="SMART" id="SM00487">
    <property type="entry name" value="DEXDc"/>
    <property type="match status" value="1"/>
</dbReference>
<evidence type="ECO:0000256" key="1">
    <source>
        <dbReference type="ARBA" id="ARBA00022741"/>
    </source>
</evidence>
<dbReference type="InterPro" id="IPR027417">
    <property type="entry name" value="P-loop_NTPase"/>
</dbReference>
<dbReference type="PANTHER" id="PTHR47960">
    <property type="entry name" value="DEAD-BOX ATP-DEPENDENT RNA HELICASE 50"/>
    <property type="match status" value="1"/>
</dbReference>
<dbReference type="GO" id="GO:0004386">
    <property type="term" value="F:helicase activity"/>
    <property type="evidence" value="ECO:0007669"/>
    <property type="project" value="UniProtKB-KW"/>
</dbReference>
<feature type="domain" description="Helicase C-terminal" evidence="7">
    <location>
        <begin position="523"/>
        <end position="682"/>
    </location>
</feature>
<dbReference type="Gene3D" id="3.40.50.300">
    <property type="entry name" value="P-loop containing nucleotide triphosphate hydrolases"/>
    <property type="match status" value="2"/>
</dbReference>
<dbReference type="InterPro" id="IPR014001">
    <property type="entry name" value="Helicase_ATP-bd"/>
</dbReference>
<dbReference type="SMART" id="SM00490">
    <property type="entry name" value="HELICc"/>
    <property type="match status" value="1"/>
</dbReference>
<reference evidence="8 9" key="1">
    <citation type="submission" date="2021-07" db="EMBL/GenBank/DDBJ databases">
        <title>The Aristolochia fimbriata genome: insights into angiosperm evolution, floral development and chemical biosynthesis.</title>
        <authorList>
            <person name="Jiao Y."/>
        </authorList>
    </citation>
    <scope>NUCLEOTIDE SEQUENCE [LARGE SCALE GENOMIC DNA]</scope>
    <source>
        <strain evidence="8">IBCAS-2021</strain>
        <tissue evidence="8">Leaf</tissue>
    </source>
</reference>
<evidence type="ECO:0000313" key="9">
    <source>
        <dbReference type="Proteomes" id="UP000825729"/>
    </source>
</evidence>
<keyword evidence="4" id="KW-0067">ATP-binding</keyword>
<dbReference type="AlphaFoldDB" id="A0AAV7FGP0"/>
<protein>
    <recommendedName>
        <fullName evidence="10">DEAD-box ATP-dependent RNA helicase 50</fullName>
    </recommendedName>
</protein>
<dbReference type="Proteomes" id="UP000825729">
    <property type="component" value="Unassembled WGS sequence"/>
</dbReference>
<dbReference type="InterPro" id="IPR011545">
    <property type="entry name" value="DEAD/DEAH_box_helicase_dom"/>
</dbReference>
<dbReference type="EMBL" id="JAINDJ010000002">
    <property type="protein sequence ID" value="KAG9460026.1"/>
    <property type="molecule type" value="Genomic_DNA"/>
</dbReference>
<evidence type="ECO:0000313" key="8">
    <source>
        <dbReference type="EMBL" id="KAG9460026.1"/>
    </source>
</evidence>
<evidence type="ECO:0000259" key="6">
    <source>
        <dbReference type="PROSITE" id="PS51192"/>
    </source>
</evidence>
<keyword evidence="2" id="KW-0378">Hydrolase</keyword>
<feature type="compositionally biased region" description="Basic and acidic residues" evidence="5">
    <location>
        <begin position="146"/>
        <end position="157"/>
    </location>
</feature>
<dbReference type="CDD" id="cd18787">
    <property type="entry name" value="SF2_C_DEAD"/>
    <property type="match status" value="1"/>
</dbReference>